<keyword evidence="2" id="KW-1185">Reference proteome</keyword>
<reference evidence="1" key="1">
    <citation type="submission" date="2022-05" db="EMBL/GenBank/DDBJ databases">
        <authorList>
            <person name="Okamura Y."/>
        </authorList>
    </citation>
    <scope>NUCLEOTIDE SEQUENCE</scope>
</reference>
<dbReference type="EMBL" id="CALOZG010000002">
    <property type="protein sequence ID" value="CAH3970139.1"/>
    <property type="molecule type" value="Genomic_DNA"/>
</dbReference>
<evidence type="ECO:0000313" key="2">
    <source>
        <dbReference type="Proteomes" id="UP001152562"/>
    </source>
</evidence>
<evidence type="ECO:0000313" key="1">
    <source>
        <dbReference type="EMBL" id="CAH3970139.1"/>
    </source>
</evidence>
<protein>
    <submittedName>
        <fullName evidence="1">Uncharacterized protein</fullName>
    </submittedName>
</protein>
<accession>A0A9P0SX64</accession>
<dbReference type="AlphaFoldDB" id="A0A9P0SX64"/>
<comment type="caution">
    <text evidence="1">The sequence shown here is derived from an EMBL/GenBank/DDBJ whole genome shotgun (WGS) entry which is preliminary data.</text>
</comment>
<name>A0A9P0SX64_PIEBR</name>
<gene>
    <name evidence="1" type="ORF">PIBRA_LOCUS1728</name>
</gene>
<proteinExistence type="predicted"/>
<organism evidence="1 2">
    <name type="scientific">Pieris brassicae</name>
    <name type="common">White butterfly</name>
    <name type="synonym">Large white butterfly</name>
    <dbReference type="NCBI Taxonomy" id="7116"/>
    <lineage>
        <taxon>Eukaryota</taxon>
        <taxon>Metazoa</taxon>
        <taxon>Ecdysozoa</taxon>
        <taxon>Arthropoda</taxon>
        <taxon>Hexapoda</taxon>
        <taxon>Insecta</taxon>
        <taxon>Pterygota</taxon>
        <taxon>Neoptera</taxon>
        <taxon>Endopterygota</taxon>
        <taxon>Lepidoptera</taxon>
        <taxon>Glossata</taxon>
        <taxon>Ditrysia</taxon>
        <taxon>Papilionoidea</taxon>
        <taxon>Pieridae</taxon>
        <taxon>Pierinae</taxon>
        <taxon>Pieris</taxon>
    </lineage>
</organism>
<sequence>MDPKHLFVTREIITKDAIEFGEWLSRESIPRLVRAARRLSERVARADTLRLIMETVKVGSDLASLLAVERERERFIHLQICICQHKEINT</sequence>
<dbReference type="Proteomes" id="UP001152562">
    <property type="component" value="Unassembled WGS sequence"/>
</dbReference>